<dbReference type="GO" id="GO:0010506">
    <property type="term" value="P:regulation of autophagy"/>
    <property type="evidence" value="ECO:0007669"/>
    <property type="project" value="InterPro"/>
</dbReference>
<dbReference type="InterPro" id="IPR011009">
    <property type="entry name" value="Kinase-like_dom_sf"/>
</dbReference>
<dbReference type="InterPro" id="IPR048941">
    <property type="entry name" value="ATG1-like_MIT2"/>
</dbReference>
<evidence type="ECO:0000256" key="7">
    <source>
        <dbReference type="ARBA" id="ARBA00022840"/>
    </source>
</evidence>
<gene>
    <name evidence="16" type="ORF">K431DRAFT_299827</name>
</gene>
<dbReference type="PROSITE" id="PS00107">
    <property type="entry name" value="PROTEIN_KINASE_ATP"/>
    <property type="match status" value="1"/>
</dbReference>
<dbReference type="GO" id="GO:0005524">
    <property type="term" value="F:ATP binding"/>
    <property type="evidence" value="ECO:0007669"/>
    <property type="project" value="UniProtKB-UniRule"/>
</dbReference>
<evidence type="ECO:0000313" key="17">
    <source>
        <dbReference type="Proteomes" id="UP000799441"/>
    </source>
</evidence>
<dbReference type="GO" id="GO:0015031">
    <property type="term" value="P:protein transport"/>
    <property type="evidence" value="ECO:0007669"/>
    <property type="project" value="UniProtKB-KW"/>
</dbReference>
<dbReference type="GO" id="GO:0034045">
    <property type="term" value="C:phagophore assembly site membrane"/>
    <property type="evidence" value="ECO:0007669"/>
    <property type="project" value="UniProtKB-SubCell"/>
</dbReference>
<evidence type="ECO:0000259" key="15">
    <source>
        <dbReference type="PROSITE" id="PS50011"/>
    </source>
</evidence>
<dbReference type="Gene3D" id="1.10.510.10">
    <property type="entry name" value="Transferase(Phosphotransferase) domain 1"/>
    <property type="match status" value="1"/>
</dbReference>
<dbReference type="AlphaFoldDB" id="A0A9P4QIF0"/>
<feature type="region of interest" description="Disordered" evidence="14">
    <location>
        <begin position="350"/>
        <end position="515"/>
    </location>
</feature>
<dbReference type="GO" id="GO:0042594">
    <property type="term" value="P:response to starvation"/>
    <property type="evidence" value="ECO:0007669"/>
    <property type="project" value="TreeGrafter"/>
</dbReference>
<evidence type="ECO:0000256" key="4">
    <source>
        <dbReference type="ARBA" id="ARBA00022679"/>
    </source>
</evidence>
<organism evidence="16 17">
    <name type="scientific">Polychaeton citri CBS 116435</name>
    <dbReference type="NCBI Taxonomy" id="1314669"/>
    <lineage>
        <taxon>Eukaryota</taxon>
        <taxon>Fungi</taxon>
        <taxon>Dikarya</taxon>
        <taxon>Ascomycota</taxon>
        <taxon>Pezizomycotina</taxon>
        <taxon>Dothideomycetes</taxon>
        <taxon>Dothideomycetidae</taxon>
        <taxon>Capnodiales</taxon>
        <taxon>Capnodiaceae</taxon>
        <taxon>Polychaeton</taxon>
    </lineage>
</organism>
<dbReference type="PROSITE" id="PS00108">
    <property type="entry name" value="PROTEIN_KINASE_ST"/>
    <property type="match status" value="1"/>
</dbReference>
<dbReference type="Pfam" id="PF21127">
    <property type="entry name" value="ATG1-like_MIT2"/>
    <property type="match status" value="1"/>
</dbReference>
<keyword evidence="7 13" id="KW-0067">ATP-binding</keyword>
<dbReference type="GO" id="GO:0005829">
    <property type="term" value="C:cytosol"/>
    <property type="evidence" value="ECO:0007669"/>
    <property type="project" value="TreeGrafter"/>
</dbReference>
<evidence type="ECO:0000256" key="1">
    <source>
        <dbReference type="ARBA" id="ARBA00004623"/>
    </source>
</evidence>
<evidence type="ECO:0000256" key="8">
    <source>
        <dbReference type="ARBA" id="ARBA00022927"/>
    </source>
</evidence>
<comment type="subcellular location">
    <subcellularLocation>
        <location evidence="1">Preautophagosomal structure membrane</location>
        <topology evidence="1">Peripheral membrane protein</topology>
    </subcellularLocation>
</comment>
<reference evidence="16" key="1">
    <citation type="journal article" date="2020" name="Stud. Mycol.">
        <title>101 Dothideomycetes genomes: a test case for predicting lifestyles and emergence of pathogens.</title>
        <authorList>
            <person name="Haridas S."/>
            <person name="Albert R."/>
            <person name="Binder M."/>
            <person name="Bloem J."/>
            <person name="Labutti K."/>
            <person name="Salamov A."/>
            <person name="Andreopoulos B."/>
            <person name="Baker S."/>
            <person name="Barry K."/>
            <person name="Bills G."/>
            <person name="Bluhm B."/>
            <person name="Cannon C."/>
            <person name="Castanera R."/>
            <person name="Culley D."/>
            <person name="Daum C."/>
            <person name="Ezra D."/>
            <person name="Gonzalez J."/>
            <person name="Henrissat B."/>
            <person name="Kuo A."/>
            <person name="Liang C."/>
            <person name="Lipzen A."/>
            <person name="Lutzoni F."/>
            <person name="Magnuson J."/>
            <person name="Mondo S."/>
            <person name="Nolan M."/>
            <person name="Ohm R."/>
            <person name="Pangilinan J."/>
            <person name="Park H.-J."/>
            <person name="Ramirez L."/>
            <person name="Alfaro M."/>
            <person name="Sun H."/>
            <person name="Tritt A."/>
            <person name="Yoshinaga Y."/>
            <person name="Zwiers L.-H."/>
            <person name="Turgeon B."/>
            <person name="Goodwin S."/>
            <person name="Spatafora J."/>
            <person name="Crous P."/>
            <person name="Grigoriev I."/>
        </authorList>
    </citation>
    <scope>NUCLEOTIDE SEQUENCE</scope>
    <source>
        <strain evidence="16">CBS 116435</strain>
    </source>
</reference>
<feature type="region of interest" description="Disordered" evidence="14">
    <location>
        <begin position="631"/>
        <end position="650"/>
    </location>
</feature>
<feature type="domain" description="Protein kinase" evidence="15">
    <location>
        <begin position="34"/>
        <end position="339"/>
    </location>
</feature>
<feature type="compositionally biased region" description="Basic and acidic residues" evidence="14">
    <location>
        <begin position="436"/>
        <end position="452"/>
    </location>
</feature>
<dbReference type="OrthoDB" id="346907at2759"/>
<keyword evidence="8" id="KW-0813">Transport</keyword>
<dbReference type="PANTHER" id="PTHR24348">
    <property type="entry name" value="SERINE/THREONINE-PROTEIN KINASE UNC-51-RELATED"/>
    <property type="match status" value="1"/>
</dbReference>
<keyword evidence="3" id="KW-0723">Serine/threonine-protein kinase</keyword>
<dbReference type="GO" id="GO:0004674">
    <property type="term" value="F:protein serine/threonine kinase activity"/>
    <property type="evidence" value="ECO:0007669"/>
    <property type="project" value="UniProtKB-KW"/>
</dbReference>
<dbReference type="Pfam" id="PF00069">
    <property type="entry name" value="Pkinase"/>
    <property type="match status" value="1"/>
</dbReference>
<feature type="region of interest" description="Disordered" evidence="14">
    <location>
        <begin position="1"/>
        <end position="34"/>
    </location>
</feature>
<dbReference type="PANTHER" id="PTHR24348:SF22">
    <property type="entry name" value="NON-SPECIFIC SERINE_THREONINE PROTEIN KINASE"/>
    <property type="match status" value="1"/>
</dbReference>
<sequence>MAAPPRYPQGSSKRPAPSSGTQVDGTPDEKIGDFRRGKEIGKGSFAAVYLVQHKTKKSYAAVKAVQMSKLSAKLKANLECEIDILKNIQHPHIVALFECIETPSWYYMIMEYCQLSDLSQFMKKRHNLPNLPETADIFKKYPNPQVGGLNEVLARHFVKQISSALQYLRGFNLIHRDIKPQNLLLNPAPSYMARQRPEDVPLAASEHSLVPSVGVNSLPMLKIADFGFARHLPSTSMAETLCGSPLYMAPEILRYERYDARADLWSTGAVLHEMVVGKPPFRANNHMELLAKIEKAKDVIPFDRSLSITRDMKNLIRKLLKKSPLDRASHEELFIDPVITGDIPGLAPEDKPLAKLTPVPDPGVSELSKRMAKQVVSAPDQEESRTPPEARSKARDPLEEASSRSSKRPSDQETRPRRSDDLVRRKSSAAGATEVGPRDVPTRSQNPREQRRPSIVAHATAPGRQELVIPQSLPSSAPRVERRSSRSSPLAGPPMIREHSSPESGNARADRVKQEKAAQDVAFEKEYVVIEKRAVEVNAFADELDANHNRSNPQHPGAIVRRATTQGKPGSAVGAQPASPSRTMQIMTGRPHQRTGSFERRYAPSPSATNMLTKALNAANVRIFGALGQSPPFSSSSSGPSPPRGYSAFPAYPAPKAGLALGDGNESKGPIDEDTRIAKIMEEAAHRSDVVYGFAEVKYHQLLPATPSASDGLGIQRIGNVASNPEVDDASEEDKDMTNVAIVGVSEEALVLYVKTLSILAKTIDLAGYWWSKQNRGEIVGSEGSSPKSGSTDVGKRVNNVVQWARGRFNECLEKSEVVGRRLLDAQLRLPEDHPGHPKNHATSSIGPASAIATSTDQIRIISGTTAEKLMFDRAIEMSKAAALEELTNRNLANCELGYVTAIMMLEAVLENDDEPLVRKPSAKKDKPADEVVNGMETEDRQTVVKLIRGSKERLVHLRRKLANPAPAMRRSGSNNSSQTTPKPASHASPAATPAIAGTPPR</sequence>
<keyword evidence="4" id="KW-0808">Transferase</keyword>
<dbReference type="GO" id="GO:0005776">
    <property type="term" value="C:autophagosome"/>
    <property type="evidence" value="ECO:0007669"/>
    <property type="project" value="TreeGrafter"/>
</dbReference>
<evidence type="ECO:0000256" key="11">
    <source>
        <dbReference type="ARBA" id="ARBA00047899"/>
    </source>
</evidence>
<keyword evidence="6 16" id="KW-0418">Kinase</keyword>
<proteinExistence type="predicted"/>
<dbReference type="InterPro" id="IPR017441">
    <property type="entry name" value="Protein_kinase_ATP_BS"/>
</dbReference>
<dbReference type="SMART" id="SM00220">
    <property type="entry name" value="S_TKc"/>
    <property type="match status" value="1"/>
</dbReference>
<dbReference type="InterPro" id="IPR045269">
    <property type="entry name" value="Atg1-like"/>
</dbReference>
<keyword evidence="17" id="KW-1185">Reference proteome</keyword>
<evidence type="ECO:0000256" key="2">
    <source>
        <dbReference type="ARBA" id="ARBA00012513"/>
    </source>
</evidence>
<feature type="region of interest" description="Disordered" evidence="14">
    <location>
        <begin position="917"/>
        <end position="938"/>
    </location>
</feature>
<keyword evidence="8" id="KW-0653">Protein transport</keyword>
<evidence type="ECO:0000313" key="16">
    <source>
        <dbReference type="EMBL" id="KAF2725479.1"/>
    </source>
</evidence>
<dbReference type="PROSITE" id="PS50011">
    <property type="entry name" value="PROTEIN_KINASE_DOM"/>
    <property type="match status" value="1"/>
</dbReference>
<dbReference type="EMBL" id="MU003767">
    <property type="protein sequence ID" value="KAF2725479.1"/>
    <property type="molecule type" value="Genomic_DNA"/>
</dbReference>
<feature type="compositionally biased region" description="Low complexity" evidence="14">
    <location>
        <begin position="980"/>
        <end position="1002"/>
    </location>
</feature>
<name>A0A9P4QIF0_9PEZI</name>
<comment type="catalytic activity">
    <reaction evidence="12">
        <text>L-seryl-[protein] + ATP = O-phospho-L-seryl-[protein] + ADP + H(+)</text>
        <dbReference type="Rhea" id="RHEA:17989"/>
        <dbReference type="Rhea" id="RHEA-COMP:9863"/>
        <dbReference type="Rhea" id="RHEA-COMP:11604"/>
        <dbReference type="ChEBI" id="CHEBI:15378"/>
        <dbReference type="ChEBI" id="CHEBI:29999"/>
        <dbReference type="ChEBI" id="CHEBI:30616"/>
        <dbReference type="ChEBI" id="CHEBI:83421"/>
        <dbReference type="ChEBI" id="CHEBI:456216"/>
        <dbReference type="EC" id="2.7.11.1"/>
    </reaction>
</comment>
<protein>
    <recommendedName>
        <fullName evidence="2">non-specific serine/threonine protein kinase</fullName>
        <ecNumber evidence="2">2.7.11.1</ecNumber>
    </recommendedName>
    <alternativeName>
        <fullName evidence="10">Autophagy-related protein 1</fullName>
    </alternativeName>
</protein>
<accession>A0A9P4QIF0</accession>
<comment type="caution">
    <text evidence="16">The sequence shown here is derived from an EMBL/GenBank/DDBJ whole genome shotgun (WGS) entry which is preliminary data.</text>
</comment>
<dbReference type="GO" id="GO:0000045">
    <property type="term" value="P:autophagosome assembly"/>
    <property type="evidence" value="ECO:0007669"/>
    <property type="project" value="TreeGrafter"/>
</dbReference>
<feature type="compositionally biased region" description="Basic and acidic residues" evidence="14">
    <location>
        <begin position="382"/>
        <end position="424"/>
    </location>
</feature>
<feature type="region of interest" description="Disordered" evidence="14">
    <location>
        <begin position="959"/>
        <end position="1002"/>
    </location>
</feature>
<evidence type="ECO:0000256" key="12">
    <source>
        <dbReference type="ARBA" id="ARBA00048679"/>
    </source>
</evidence>
<dbReference type="InterPro" id="IPR000719">
    <property type="entry name" value="Prot_kinase_dom"/>
</dbReference>
<evidence type="ECO:0000256" key="9">
    <source>
        <dbReference type="ARBA" id="ARBA00023006"/>
    </source>
</evidence>
<keyword evidence="5 13" id="KW-0547">Nucleotide-binding</keyword>
<dbReference type="SUPFAM" id="SSF56112">
    <property type="entry name" value="Protein kinase-like (PK-like)"/>
    <property type="match status" value="1"/>
</dbReference>
<keyword evidence="9" id="KW-0072">Autophagy</keyword>
<evidence type="ECO:0000256" key="13">
    <source>
        <dbReference type="PROSITE-ProRule" id="PRU10141"/>
    </source>
</evidence>
<comment type="catalytic activity">
    <reaction evidence="11">
        <text>L-threonyl-[protein] + ATP = O-phospho-L-threonyl-[protein] + ADP + H(+)</text>
        <dbReference type="Rhea" id="RHEA:46608"/>
        <dbReference type="Rhea" id="RHEA-COMP:11060"/>
        <dbReference type="Rhea" id="RHEA-COMP:11605"/>
        <dbReference type="ChEBI" id="CHEBI:15378"/>
        <dbReference type="ChEBI" id="CHEBI:30013"/>
        <dbReference type="ChEBI" id="CHEBI:30616"/>
        <dbReference type="ChEBI" id="CHEBI:61977"/>
        <dbReference type="ChEBI" id="CHEBI:456216"/>
        <dbReference type="EC" id="2.7.11.1"/>
    </reaction>
</comment>
<dbReference type="GO" id="GO:0000422">
    <property type="term" value="P:autophagy of mitochondrion"/>
    <property type="evidence" value="ECO:0007669"/>
    <property type="project" value="TreeGrafter"/>
</dbReference>
<dbReference type="EC" id="2.7.11.1" evidence="2"/>
<evidence type="ECO:0000256" key="14">
    <source>
        <dbReference type="SAM" id="MobiDB-lite"/>
    </source>
</evidence>
<dbReference type="Proteomes" id="UP000799441">
    <property type="component" value="Unassembled WGS sequence"/>
</dbReference>
<dbReference type="Pfam" id="PF12063">
    <property type="entry name" value="ATG1-like_MIT1"/>
    <property type="match status" value="1"/>
</dbReference>
<dbReference type="InterPro" id="IPR022708">
    <property type="entry name" value="Atg1-like_tMIT"/>
</dbReference>
<evidence type="ECO:0000256" key="3">
    <source>
        <dbReference type="ARBA" id="ARBA00022527"/>
    </source>
</evidence>
<evidence type="ECO:0000256" key="10">
    <source>
        <dbReference type="ARBA" id="ARBA00030237"/>
    </source>
</evidence>
<dbReference type="InterPro" id="IPR008271">
    <property type="entry name" value="Ser/Thr_kinase_AS"/>
</dbReference>
<evidence type="ECO:0000256" key="5">
    <source>
        <dbReference type="ARBA" id="ARBA00022741"/>
    </source>
</evidence>
<feature type="binding site" evidence="13">
    <location>
        <position position="63"/>
    </location>
    <ligand>
        <name>ATP</name>
        <dbReference type="ChEBI" id="CHEBI:30616"/>
    </ligand>
</feature>
<dbReference type="GO" id="GO:0034727">
    <property type="term" value="P:piecemeal microautophagy of the nucleus"/>
    <property type="evidence" value="ECO:0007669"/>
    <property type="project" value="TreeGrafter"/>
</dbReference>
<dbReference type="FunFam" id="3.30.200.20:FF:000042">
    <property type="entry name" value="Aurora kinase A"/>
    <property type="match status" value="1"/>
</dbReference>
<evidence type="ECO:0000256" key="6">
    <source>
        <dbReference type="ARBA" id="ARBA00022777"/>
    </source>
</evidence>
<dbReference type="GO" id="GO:0061709">
    <property type="term" value="P:reticulophagy"/>
    <property type="evidence" value="ECO:0007669"/>
    <property type="project" value="TreeGrafter"/>
</dbReference>